<evidence type="ECO:0000256" key="10">
    <source>
        <dbReference type="PIRSR" id="PIRSR601382-1"/>
    </source>
</evidence>
<feature type="active site" evidence="10">
    <location>
        <position position="192"/>
    </location>
</feature>
<reference evidence="14" key="1">
    <citation type="journal article" date="2019" name="Environ. Microbiol.">
        <title>Fungal ecological strategies reflected in gene transcription - a case study of two litter decomposers.</title>
        <authorList>
            <person name="Barbi F."/>
            <person name="Kohler A."/>
            <person name="Barry K."/>
            <person name="Baskaran P."/>
            <person name="Daum C."/>
            <person name="Fauchery L."/>
            <person name="Ihrmark K."/>
            <person name="Kuo A."/>
            <person name="LaButti K."/>
            <person name="Lipzen A."/>
            <person name="Morin E."/>
            <person name="Grigoriev I.V."/>
            <person name="Henrissat B."/>
            <person name="Lindahl B."/>
            <person name="Martin F."/>
        </authorList>
    </citation>
    <scope>NUCLEOTIDE SEQUENCE</scope>
    <source>
        <strain evidence="14">JB14</strain>
    </source>
</reference>
<evidence type="ECO:0000256" key="5">
    <source>
        <dbReference type="ARBA" id="ARBA00022801"/>
    </source>
</evidence>
<dbReference type="Gene3D" id="1.50.10.10">
    <property type="match status" value="2"/>
</dbReference>
<keyword evidence="7 12" id="KW-1015">Disulfide bond</keyword>
<comment type="pathway">
    <text evidence="2">Protein modification; protein glycosylation.</text>
</comment>
<dbReference type="Proteomes" id="UP000799118">
    <property type="component" value="Unassembled WGS sequence"/>
</dbReference>
<dbReference type="GO" id="GO:0036503">
    <property type="term" value="P:ERAD pathway"/>
    <property type="evidence" value="ECO:0007669"/>
    <property type="project" value="UniProtKB-ARBA"/>
</dbReference>
<dbReference type="GO" id="GO:0004571">
    <property type="term" value="F:mannosyl-oligosaccharide 1,2-alpha-mannosidase activity"/>
    <property type="evidence" value="ECO:0007669"/>
    <property type="project" value="UniProtKB-EC"/>
</dbReference>
<gene>
    <name evidence="14" type="ORF">BT96DRAFT_968082</name>
</gene>
<evidence type="ECO:0000256" key="9">
    <source>
        <dbReference type="ARBA" id="ARBA00048605"/>
    </source>
</evidence>
<dbReference type="GO" id="GO:0005975">
    <property type="term" value="P:carbohydrate metabolic process"/>
    <property type="evidence" value="ECO:0007669"/>
    <property type="project" value="InterPro"/>
</dbReference>
<evidence type="ECO:0000256" key="6">
    <source>
        <dbReference type="ARBA" id="ARBA00022837"/>
    </source>
</evidence>
<evidence type="ECO:0000256" key="8">
    <source>
        <dbReference type="ARBA" id="ARBA00047669"/>
    </source>
</evidence>
<comment type="catalytic activity">
    <reaction evidence="9">
        <text>N(4)-(alpha-D-Man-(1-&gt;2)-alpha-D-Man-(1-&gt;2)-alpha-D-Man-(1-&gt;3)-[alpha-D-Man-(1-&gt;2)-alpha-D-Man-(1-&gt;3)-[alpha-D-Man-(1-&gt;2)-alpha-D-Man-(1-&gt;6)]-alpha-D-Man-(1-&gt;6)]-beta-D-Man-(1-&gt;4)-beta-D-GlcNAc-(1-&gt;4)-beta-D-GlcNAc)-L-asparaginyl-[protein] (N-glucan mannose isomer 9A1,2,3B1,2,3) + 4 H2O = N(4)-(alpha-D-Man-(1-&gt;3)-[alpha-D-Man-(1-&gt;3)-[alpha-D-Man-(1-&gt;6)]-alpha-D-Man-(1-&gt;6)]-beta-D-Man-(1-&gt;4)-beta-D-GlcNAc-(1-&gt;4)-beta-D-GlcNAc)-L-asparaginyl-[protein] (N-glucan mannose isomer 5A1,2) + 4 beta-D-mannose</text>
        <dbReference type="Rhea" id="RHEA:56008"/>
        <dbReference type="Rhea" id="RHEA-COMP:14356"/>
        <dbReference type="Rhea" id="RHEA-COMP:14367"/>
        <dbReference type="ChEBI" id="CHEBI:15377"/>
        <dbReference type="ChEBI" id="CHEBI:28563"/>
        <dbReference type="ChEBI" id="CHEBI:59087"/>
        <dbReference type="ChEBI" id="CHEBI:139493"/>
        <dbReference type="EC" id="3.2.1.113"/>
    </reaction>
</comment>
<keyword evidence="13" id="KW-0326">Glycosidase</keyword>
<dbReference type="EC" id="3.2.1.-" evidence="13"/>
<feature type="active site" evidence="10">
    <location>
        <position position="350"/>
    </location>
</feature>
<name>A0A6A4GTN8_9AGAR</name>
<keyword evidence="6 11" id="KW-0106">Calcium</keyword>
<comment type="cofactor">
    <cofactor evidence="1 11">
        <name>Ca(2+)</name>
        <dbReference type="ChEBI" id="CHEBI:29108"/>
    </cofactor>
</comment>
<evidence type="ECO:0000256" key="13">
    <source>
        <dbReference type="RuleBase" id="RU361193"/>
    </source>
</evidence>
<dbReference type="GO" id="GO:0005509">
    <property type="term" value="F:calcium ion binding"/>
    <property type="evidence" value="ECO:0007669"/>
    <property type="project" value="InterPro"/>
</dbReference>
<evidence type="ECO:0000256" key="12">
    <source>
        <dbReference type="PIRSR" id="PIRSR601382-3"/>
    </source>
</evidence>
<comment type="similarity">
    <text evidence="3 13">Belongs to the glycosyl hydrolase 47 family.</text>
</comment>
<dbReference type="InterPro" id="IPR001382">
    <property type="entry name" value="Glyco_hydro_47"/>
</dbReference>
<comment type="catalytic activity">
    <reaction evidence="8">
        <text>N(4)-(alpha-D-Man-(1-&gt;2)-alpha-D-Man-(1-&gt;2)-alpha-D-Man-(1-&gt;3)-[alpha-D-Man-(1-&gt;3)-[alpha-D-Man-(1-&gt;2)-alpha-D-Man-(1-&gt;6)]-alpha-D-Man-(1-&gt;6)]-beta-D-Man-(1-&gt;4)-beta-D-GlcNAc-(1-&gt;4)-beta-D-GlcNAc)-L-asparaginyl-[protein] (N-glucan mannose isomer 8A1,2,3B1,3) + 3 H2O = N(4)-(alpha-D-Man-(1-&gt;3)-[alpha-D-Man-(1-&gt;3)-[alpha-D-Man-(1-&gt;6)]-alpha-D-Man-(1-&gt;6)]-beta-D-Man-(1-&gt;4)-beta-D-GlcNAc-(1-&gt;4)-beta-D-GlcNAc)-L-asparaginyl-[protein] (N-glucan mannose isomer 5A1,2) + 3 beta-D-mannose</text>
        <dbReference type="Rhea" id="RHEA:56028"/>
        <dbReference type="Rhea" id="RHEA-COMP:14358"/>
        <dbReference type="Rhea" id="RHEA-COMP:14367"/>
        <dbReference type="ChEBI" id="CHEBI:15377"/>
        <dbReference type="ChEBI" id="CHEBI:28563"/>
        <dbReference type="ChEBI" id="CHEBI:59087"/>
        <dbReference type="ChEBI" id="CHEBI:60628"/>
        <dbReference type="EC" id="3.2.1.113"/>
    </reaction>
</comment>
<feature type="active site" description="Proton donor" evidence="10">
    <location>
        <position position="86"/>
    </location>
</feature>
<dbReference type="EMBL" id="ML769739">
    <property type="protein sequence ID" value="KAE9388525.1"/>
    <property type="molecule type" value="Genomic_DNA"/>
</dbReference>
<evidence type="ECO:0000256" key="4">
    <source>
        <dbReference type="ARBA" id="ARBA00022723"/>
    </source>
</evidence>
<feature type="binding site" evidence="11">
    <location>
        <position position="437"/>
    </location>
    <ligand>
        <name>Ca(2+)</name>
        <dbReference type="ChEBI" id="CHEBI:29108"/>
    </ligand>
</feature>
<dbReference type="GO" id="GO:0016020">
    <property type="term" value="C:membrane"/>
    <property type="evidence" value="ECO:0007669"/>
    <property type="project" value="InterPro"/>
</dbReference>
<evidence type="ECO:0000256" key="3">
    <source>
        <dbReference type="ARBA" id="ARBA00007658"/>
    </source>
</evidence>
<dbReference type="AlphaFoldDB" id="A0A6A4GTN8"/>
<organism evidence="14 15">
    <name type="scientific">Gymnopus androsaceus JB14</name>
    <dbReference type="NCBI Taxonomy" id="1447944"/>
    <lineage>
        <taxon>Eukaryota</taxon>
        <taxon>Fungi</taxon>
        <taxon>Dikarya</taxon>
        <taxon>Basidiomycota</taxon>
        <taxon>Agaricomycotina</taxon>
        <taxon>Agaricomycetes</taxon>
        <taxon>Agaricomycetidae</taxon>
        <taxon>Agaricales</taxon>
        <taxon>Marasmiineae</taxon>
        <taxon>Omphalotaceae</taxon>
        <taxon>Gymnopus</taxon>
    </lineage>
</organism>
<dbReference type="PANTHER" id="PTHR11742:SF55">
    <property type="entry name" value="ENDOPLASMIC RETICULUM MANNOSYL-OLIGOSACCHARIDE 1,2-ALPHA-MANNOSIDASE"/>
    <property type="match status" value="1"/>
</dbReference>
<evidence type="ECO:0000313" key="14">
    <source>
        <dbReference type="EMBL" id="KAE9388525.1"/>
    </source>
</evidence>
<keyword evidence="5 13" id="KW-0378">Hydrolase</keyword>
<dbReference type="PANTHER" id="PTHR11742">
    <property type="entry name" value="MANNOSYL-OLIGOSACCHARIDE ALPHA-1,2-MANNOSIDASE-RELATED"/>
    <property type="match status" value="1"/>
</dbReference>
<proteinExistence type="inferred from homology"/>
<evidence type="ECO:0000313" key="15">
    <source>
        <dbReference type="Proteomes" id="UP000799118"/>
    </source>
</evidence>
<dbReference type="InterPro" id="IPR036026">
    <property type="entry name" value="Seven-hairpin_glycosidases"/>
</dbReference>
<keyword evidence="4 11" id="KW-0479">Metal-binding</keyword>
<evidence type="ECO:0000256" key="1">
    <source>
        <dbReference type="ARBA" id="ARBA00001913"/>
    </source>
</evidence>
<dbReference type="OrthoDB" id="8118055at2759"/>
<dbReference type="GO" id="GO:0005783">
    <property type="term" value="C:endoplasmic reticulum"/>
    <property type="evidence" value="ECO:0007669"/>
    <property type="project" value="TreeGrafter"/>
</dbReference>
<sequence>MEADDEKREAVVAAFKHAWGAYARDAMGYDEYHPIKGRGSNFSAKGGIGYTVVDAIDTMSEYEVARHWIETELSFNHSGSMVSTFETTIRVLGGLLSARYLTSDALFLKHAEDLGHRLVVAFNTSPAEAGSLQLEFKYLAELTQNETFWHKAEHVIAVMRKGLLPSGLAPTSMNVMFGTFQSSLVRLGSSADSYYEYLAQYLQTNMTEPIYQTMYDHAMDGIAENLMQQTPEENLTYMGELNPLGRPLANDGTMSTWNFGNRQEHLVCFLAGSLMLGARLRDWKMGIDFLEGCLSTHDTLTGLAPEVAQFRAAEDVDYPYSRDWFIPGRMRNTKNDKWAPYEAQYMLRPEIVESLFIAWRLTGDLRYRDWAWNIFSSIEKHARIPTGGYATVSDVDQIPVKLVDKQETFFLSETLKYLYLTFCESNVLPLQDIVFNTEAHPFPLFNPTIKAEFV</sequence>
<accession>A0A6A4GTN8</accession>
<protein>
    <recommendedName>
        <fullName evidence="13">alpha-1,2-Mannosidase</fullName>
        <ecNumber evidence="13">3.2.1.-</ecNumber>
    </recommendedName>
</protein>
<dbReference type="InterPro" id="IPR012341">
    <property type="entry name" value="6hp_glycosidase-like_sf"/>
</dbReference>
<evidence type="ECO:0000256" key="11">
    <source>
        <dbReference type="PIRSR" id="PIRSR601382-2"/>
    </source>
</evidence>
<feature type="active site" description="Proton donor" evidence="10">
    <location>
        <position position="306"/>
    </location>
</feature>
<keyword evidence="15" id="KW-1185">Reference proteome</keyword>
<dbReference type="Pfam" id="PF01532">
    <property type="entry name" value="Glyco_hydro_47"/>
    <property type="match status" value="1"/>
</dbReference>
<evidence type="ECO:0000256" key="2">
    <source>
        <dbReference type="ARBA" id="ARBA00004922"/>
    </source>
</evidence>
<dbReference type="PRINTS" id="PR00747">
    <property type="entry name" value="GLYHDRLASE47"/>
</dbReference>
<dbReference type="InterPro" id="IPR050749">
    <property type="entry name" value="Glycosyl_Hydrolase_47"/>
</dbReference>
<evidence type="ECO:0000256" key="7">
    <source>
        <dbReference type="ARBA" id="ARBA00023157"/>
    </source>
</evidence>
<dbReference type="SUPFAM" id="SSF48225">
    <property type="entry name" value="Seven-hairpin glycosidases"/>
    <property type="match status" value="1"/>
</dbReference>
<feature type="disulfide bond" evidence="12">
    <location>
        <begin position="268"/>
        <end position="293"/>
    </location>
</feature>